<dbReference type="SUPFAM" id="SSF55271">
    <property type="entry name" value="DNA repair protein MutS, domain I"/>
    <property type="match status" value="1"/>
</dbReference>
<dbReference type="SMART" id="SM00533">
    <property type="entry name" value="MUTSd"/>
    <property type="match status" value="1"/>
</dbReference>
<dbReference type="FunFam" id="3.40.50.300:FF:001335">
    <property type="entry name" value="DNA mismatch repair protein"/>
    <property type="match status" value="1"/>
</dbReference>
<dbReference type="InterPro" id="IPR007860">
    <property type="entry name" value="DNA_mmatch_repair_MutS_con_dom"/>
</dbReference>
<comment type="similarity">
    <text evidence="1">Belongs to the DNA mismatch repair MutS family.</text>
</comment>
<dbReference type="OrthoDB" id="10252754at2759"/>
<dbReference type="CDD" id="cd03286">
    <property type="entry name" value="ABC_MSH6_euk"/>
    <property type="match status" value="1"/>
</dbReference>
<keyword evidence="9" id="KW-1185">Reference proteome</keyword>
<feature type="compositionally biased region" description="Basic and acidic residues" evidence="6">
    <location>
        <begin position="22"/>
        <end position="31"/>
    </location>
</feature>
<evidence type="ECO:0000313" key="8">
    <source>
        <dbReference type="EMBL" id="OAY53729.1"/>
    </source>
</evidence>
<dbReference type="GO" id="GO:0005634">
    <property type="term" value="C:nucleus"/>
    <property type="evidence" value="ECO:0000318"/>
    <property type="project" value="GO_Central"/>
</dbReference>
<keyword evidence="3" id="KW-0227">DNA damage</keyword>
<dbReference type="Pfam" id="PF05192">
    <property type="entry name" value="MutS_III"/>
    <property type="match status" value="1"/>
</dbReference>
<evidence type="ECO:0000256" key="6">
    <source>
        <dbReference type="SAM" id="MobiDB-lite"/>
    </source>
</evidence>
<dbReference type="STRING" id="3983.A0A2C9W692"/>
<dbReference type="GO" id="GO:0030983">
    <property type="term" value="F:mismatched DNA binding"/>
    <property type="evidence" value="ECO:0000318"/>
    <property type="project" value="GO_Central"/>
</dbReference>
<dbReference type="InterPro" id="IPR036678">
    <property type="entry name" value="MutS_con_dom_sf"/>
</dbReference>
<dbReference type="InterPro" id="IPR007695">
    <property type="entry name" value="DNA_mismatch_repair_MutS-lik_N"/>
</dbReference>
<feature type="region of interest" description="Disordered" evidence="6">
    <location>
        <begin position="1"/>
        <end position="71"/>
    </location>
</feature>
<dbReference type="Pfam" id="PF01624">
    <property type="entry name" value="MutS_I"/>
    <property type="match status" value="1"/>
</dbReference>
<organism evidence="8 9">
    <name type="scientific">Manihot esculenta</name>
    <name type="common">Cassava</name>
    <name type="synonym">Jatropha manihot</name>
    <dbReference type="NCBI Taxonomy" id="3983"/>
    <lineage>
        <taxon>Eukaryota</taxon>
        <taxon>Viridiplantae</taxon>
        <taxon>Streptophyta</taxon>
        <taxon>Embryophyta</taxon>
        <taxon>Tracheophyta</taxon>
        <taxon>Spermatophyta</taxon>
        <taxon>Magnoliopsida</taxon>
        <taxon>eudicotyledons</taxon>
        <taxon>Gunneridae</taxon>
        <taxon>Pentapetalae</taxon>
        <taxon>rosids</taxon>
        <taxon>fabids</taxon>
        <taxon>Malpighiales</taxon>
        <taxon>Euphorbiaceae</taxon>
        <taxon>Crotonoideae</taxon>
        <taxon>Manihoteae</taxon>
        <taxon>Manihot</taxon>
    </lineage>
</organism>
<evidence type="ECO:0000256" key="1">
    <source>
        <dbReference type="ARBA" id="ARBA00006271"/>
    </source>
</evidence>
<feature type="domain" description="DNA mismatch repair proteins mutS family" evidence="7">
    <location>
        <begin position="912"/>
        <end position="928"/>
    </location>
</feature>
<dbReference type="AlphaFoldDB" id="A0A2C9W692"/>
<dbReference type="Pfam" id="PF05188">
    <property type="entry name" value="MutS_II"/>
    <property type="match status" value="1"/>
</dbReference>
<evidence type="ECO:0000256" key="4">
    <source>
        <dbReference type="ARBA" id="ARBA00022840"/>
    </source>
</evidence>
<dbReference type="InterPro" id="IPR027417">
    <property type="entry name" value="P-loop_NTPase"/>
</dbReference>
<dbReference type="InterPro" id="IPR000432">
    <property type="entry name" value="DNA_mismatch_repair_MutS_C"/>
</dbReference>
<dbReference type="GO" id="GO:0032301">
    <property type="term" value="C:MutSalpha complex"/>
    <property type="evidence" value="ECO:0000318"/>
    <property type="project" value="GO_Central"/>
</dbReference>
<keyword evidence="2" id="KW-0547">Nucleotide-binding</keyword>
<proteinExistence type="inferred from homology"/>
<dbReference type="Gene3D" id="3.40.1170.10">
    <property type="entry name" value="DNA repair protein MutS, domain I"/>
    <property type="match status" value="1"/>
</dbReference>
<evidence type="ECO:0000256" key="3">
    <source>
        <dbReference type="ARBA" id="ARBA00022763"/>
    </source>
</evidence>
<name>A0A2C9W692_MANES</name>
<dbReference type="GO" id="GO:0140664">
    <property type="term" value="F:ATP-dependent DNA damage sensor activity"/>
    <property type="evidence" value="ECO:0007669"/>
    <property type="project" value="InterPro"/>
</dbReference>
<dbReference type="Pfam" id="PF00488">
    <property type="entry name" value="MutS_V"/>
    <property type="match status" value="1"/>
</dbReference>
<dbReference type="PANTHER" id="PTHR11361">
    <property type="entry name" value="DNA MISMATCH REPAIR PROTEIN MUTS FAMILY MEMBER"/>
    <property type="match status" value="1"/>
</dbReference>
<dbReference type="InterPro" id="IPR007696">
    <property type="entry name" value="DNA_mismatch_repair_MutS_core"/>
</dbReference>
<keyword evidence="5" id="KW-0238">DNA-binding</keyword>
<dbReference type="SUPFAM" id="SSF48334">
    <property type="entry name" value="DNA repair protein MutS, domain III"/>
    <property type="match status" value="1"/>
</dbReference>
<gene>
    <name evidence="8" type="ORF">MANES_03G019100v8</name>
</gene>
<comment type="caution">
    <text evidence="8">The sequence shown here is derived from an EMBL/GenBank/DDBJ whole genome shotgun (WGS) entry which is preliminary data.</text>
</comment>
<evidence type="ECO:0000313" key="9">
    <source>
        <dbReference type="Proteomes" id="UP000091857"/>
    </source>
</evidence>
<dbReference type="FunFam" id="3.40.1170.10:FF:000002">
    <property type="entry name" value="DNA mismatch repair protein"/>
    <property type="match status" value="1"/>
</dbReference>
<dbReference type="Gene3D" id="1.10.1420.10">
    <property type="match status" value="1"/>
</dbReference>
<dbReference type="GO" id="GO:0006298">
    <property type="term" value="P:mismatch repair"/>
    <property type="evidence" value="ECO:0000318"/>
    <property type="project" value="GO_Central"/>
</dbReference>
<dbReference type="GO" id="GO:0005524">
    <property type="term" value="F:ATP binding"/>
    <property type="evidence" value="ECO:0007669"/>
    <property type="project" value="UniProtKB-KW"/>
</dbReference>
<dbReference type="EMBL" id="CM004389">
    <property type="protein sequence ID" value="OAY53729.1"/>
    <property type="molecule type" value="Genomic_DNA"/>
</dbReference>
<dbReference type="InterPro" id="IPR036187">
    <property type="entry name" value="DNA_mismatch_repair_MutS_sf"/>
</dbReference>
<keyword evidence="4" id="KW-0067">ATP-binding</keyword>
<dbReference type="InterPro" id="IPR045076">
    <property type="entry name" value="MutS"/>
</dbReference>
<dbReference type="PROSITE" id="PS00486">
    <property type="entry name" value="DNA_MISMATCH_REPAIR_2"/>
    <property type="match status" value="1"/>
</dbReference>
<evidence type="ECO:0000256" key="5">
    <source>
        <dbReference type="ARBA" id="ARBA00023125"/>
    </source>
</evidence>
<evidence type="ECO:0000256" key="2">
    <source>
        <dbReference type="ARBA" id="ARBA00022741"/>
    </source>
</evidence>
<dbReference type="Gramene" id="Manes.03G019100.1.v8.1">
    <property type="protein sequence ID" value="Manes.03G019100.1.v8.1.CDS"/>
    <property type="gene ID" value="Manes.03G019100.v8.1"/>
</dbReference>
<dbReference type="InterPro" id="IPR016151">
    <property type="entry name" value="DNA_mismatch_repair_MutS_N"/>
</dbReference>
<dbReference type="SUPFAM" id="SSF52540">
    <property type="entry name" value="P-loop containing nucleoside triphosphate hydrolases"/>
    <property type="match status" value="1"/>
</dbReference>
<dbReference type="Gene3D" id="3.30.420.110">
    <property type="entry name" value="MutS, connector domain"/>
    <property type="match status" value="1"/>
</dbReference>
<accession>A0A2C9W692</accession>
<dbReference type="SUPFAM" id="SSF53150">
    <property type="entry name" value="DNA repair protein MutS, domain II"/>
    <property type="match status" value="1"/>
</dbReference>
<dbReference type="Proteomes" id="UP000091857">
    <property type="component" value="Chromosome 3"/>
</dbReference>
<dbReference type="Gene3D" id="3.40.50.300">
    <property type="entry name" value="P-loop containing nucleotide triphosphate hydrolases"/>
    <property type="match status" value="1"/>
</dbReference>
<sequence>MQRQKSILSFFQKPSPANQNSGHRDRLDGPKAHLLAKRQKQEITSSSEPEIRSHGSLQSSLEVGGIDTPPEKVPRKILAESFKPNEDNCGSSLFSSIKHKFVKVDDKEKPLERFIDPEGLTKQGAAPQHPEKDNAFCVNGAVDNGSILLAKSNGDVPGPETPGVQPLVPRLKRIQEDGSKFDGKNGCSLLNAGKRVKLLLDSTAPSKKHDGLSDSTIKFEWLDPSKIRDANGRRPSDPLYDKRTLHIPPDALKKMSASQKQYWSVKSQNMDVVLFFKVGKFYELYELDAEIGHKELDWKITLSGVGKCRQVGISESGIDDAVEKLVARGYKVGRIEQLETSDQAKARGANSVIQRKLVQVVTPSTATDGNIGPDAVHLLAIKEGNYGLDNGATVYGFAFVDCAALKFWVGSFNDDTSSAALGALLMQVSPREVIFESRGMSKEAQKALKKYSLTGSTTLQLTPVPPTSDFLDASEVRNLIQSKGYLRGSSSPWNSALDSVTNHDIALCALGGLIDHLSRLMLDDVLRNGDIFPYQVYRGCLRMDGQTLINLEIFNNSADGGVSGTLFNYLDNCVTSSGKRLLRKWICHPLKCVEGINNRLNVVEDLMKQSEIMSIITQHLRKLPDIERMLGRVKASFQASASLVLPFIGKKVLKQRVKVFGSLVKGLQIGMDLLVLLQEEGKIFSSLSKNFSLPELSGSAGLGKFLSQFEAAVDSEFPNYQNHDVTESEAETLCVLIELFIKKATQWSEVIHAINCIDVLRSFAITASMSSGSMSRPVILLESKTAAFTQETRGPVLKIKGLWHPFALGENGGLPVPNDLHLGEDSDGYHPRTLLLTGPNMGGKSTLLRATCLAVILAQLGCFVPSEKCVLSVVDVIFTRLGATDRIMTGESTFFIECTETASVLQNATLDSLVILDELGRGTSTFDGYAIAYAVFRHLVEKVNCRLLFATHYHPLTKEFTSHPHVTLQHMACAFKSRSESYSKGDQDLVFLYRLASGACPESYGLQVAVMAGIPEMVVEAASQAGQLMKKSIGESFKSSEKRSEFSTLHEDWLKTLVSVSQIGNCNFENDDVYDTLFCLWHELKSSYQSCN</sequence>
<evidence type="ECO:0000259" key="7">
    <source>
        <dbReference type="PROSITE" id="PS00486"/>
    </source>
</evidence>
<protein>
    <recommendedName>
        <fullName evidence="7">DNA mismatch repair proteins mutS family domain-containing protein</fullName>
    </recommendedName>
</protein>
<dbReference type="SMART" id="SM00534">
    <property type="entry name" value="MUTSac"/>
    <property type="match status" value="1"/>
</dbReference>
<dbReference type="PANTHER" id="PTHR11361:SF148">
    <property type="entry name" value="DNA MISMATCH REPAIR PROTEIN MSH6"/>
    <property type="match status" value="1"/>
</dbReference>
<reference evidence="9" key="1">
    <citation type="journal article" date="2016" name="Nat. Biotechnol.">
        <title>Sequencing wild and cultivated cassava and related species reveals extensive interspecific hybridization and genetic diversity.</title>
        <authorList>
            <person name="Bredeson J.V."/>
            <person name="Lyons J.B."/>
            <person name="Prochnik S.E."/>
            <person name="Wu G.A."/>
            <person name="Ha C.M."/>
            <person name="Edsinger-Gonzales E."/>
            <person name="Grimwood J."/>
            <person name="Schmutz J."/>
            <person name="Rabbi I.Y."/>
            <person name="Egesi C."/>
            <person name="Nauluvula P."/>
            <person name="Lebot V."/>
            <person name="Ndunguru J."/>
            <person name="Mkamilo G."/>
            <person name="Bart R.S."/>
            <person name="Setter T.L."/>
            <person name="Gleadow R.M."/>
            <person name="Kulakow P."/>
            <person name="Ferguson M.E."/>
            <person name="Rounsley S."/>
            <person name="Rokhsar D.S."/>
        </authorList>
    </citation>
    <scope>NUCLEOTIDE SEQUENCE [LARGE SCALE GENOMIC DNA]</scope>
    <source>
        <strain evidence="9">cv. AM560-2</strain>
    </source>
</reference>